<reference evidence="1 2" key="1">
    <citation type="journal article" date="2014" name="PLoS Genet.">
        <title>Phylogenetically driven sequencing of extremely halophilic archaea reveals strategies for static and dynamic osmo-response.</title>
        <authorList>
            <person name="Becker E.A."/>
            <person name="Seitzer P.M."/>
            <person name="Tritt A."/>
            <person name="Larsen D."/>
            <person name="Krusor M."/>
            <person name="Yao A.I."/>
            <person name="Wu D."/>
            <person name="Madern D."/>
            <person name="Eisen J.A."/>
            <person name="Darling A.E."/>
            <person name="Facciotti M.T."/>
        </authorList>
    </citation>
    <scope>NUCLEOTIDE SEQUENCE [LARGE SCALE GENOMIC DNA]</scope>
    <source>
        <strain evidence="1 2">DSM 12278</strain>
    </source>
</reference>
<evidence type="ECO:0000313" key="2">
    <source>
        <dbReference type="Proteomes" id="UP000011554"/>
    </source>
</evidence>
<proteinExistence type="predicted"/>
<comment type="caution">
    <text evidence="1">The sequence shown here is derived from an EMBL/GenBank/DDBJ whole genome shotgun (WGS) entry which is preliminary data.</text>
</comment>
<dbReference type="Proteomes" id="UP000011554">
    <property type="component" value="Unassembled WGS sequence"/>
</dbReference>
<keyword evidence="2" id="KW-1185">Reference proteome</keyword>
<accession>M0AG38</accession>
<sequence length="187" mass="21485">MGLIDRLFGNTRMSEEEPSETIPQYDWNDVNARSEAIHQYYEGIPKSQAQQIAEILCRKLTEGNYSMRGIADEVIERTELDEDRAFTIIGTESTAMSNLRRVQSYSSQADSQEYVYQWMGPDDHRTTEICAGIKRDIESRDGAVPLTMLQSLIKEHASQHENGTPERASEFLPHRECRNVISRHVDF</sequence>
<dbReference type="eggNOG" id="ENOG502N5DG">
    <property type="taxonomic scope" value="Archaea"/>
</dbReference>
<organism evidence="1 2">
    <name type="scientific">Natrialba asiatica (strain ATCC 700177 / DSM 12278 / JCM 9576 / FERM P-10747 / NBRC 102637 / 172P1)</name>
    <dbReference type="NCBI Taxonomy" id="29540"/>
    <lineage>
        <taxon>Archaea</taxon>
        <taxon>Methanobacteriati</taxon>
        <taxon>Methanobacteriota</taxon>
        <taxon>Stenosarchaea group</taxon>
        <taxon>Halobacteria</taxon>
        <taxon>Halobacteriales</taxon>
        <taxon>Natrialbaceae</taxon>
        <taxon>Natrialba</taxon>
    </lineage>
</organism>
<name>M0AG38_NATA1</name>
<dbReference type="EMBL" id="AOIO01000041">
    <property type="protein sequence ID" value="ELY97351.1"/>
    <property type="molecule type" value="Genomic_DNA"/>
</dbReference>
<dbReference type="AlphaFoldDB" id="M0AG38"/>
<gene>
    <name evidence="1" type="ORF">C481_19891</name>
</gene>
<evidence type="ECO:0000313" key="1">
    <source>
        <dbReference type="EMBL" id="ELY97351.1"/>
    </source>
</evidence>
<protein>
    <submittedName>
        <fullName evidence="1">Uncharacterized protein</fullName>
    </submittedName>
</protein>